<protein>
    <submittedName>
        <fullName evidence="1">Uncharacterized protein</fullName>
    </submittedName>
</protein>
<dbReference type="Proteomes" id="UP000276133">
    <property type="component" value="Unassembled WGS sequence"/>
</dbReference>
<sequence length="152" mass="17718">SKSRLSKSYFDLLRLFYKSAQKITPVTDLINVSWSQKFVLFNVNQSFRHGHKPELNVEELLAQKIEKKLDDYLFEMKSLIKKKLNFNYLKICSGYQGCSQEISSKKKEIIYNCNTLSTPAPYSGLCSYSFLIFNKRHAIKLVIAVKILTYTR</sequence>
<reference evidence="1 2" key="1">
    <citation type="journal article" date="2018" name="Sci. Rep.">
        <title>Genomic signatures of local adaptation to the degree of environmental predictability in rotifers.</title>
        <authorList>
            <person name="Franch-Gras L."/>
            <person name="Hahn C."/>
            <person name="Garcia-Roger E.M."/>
            <person name="Carmona M.J."/>
            <person name="Serra M."/>
            <person name="Gomez A."/>
        </authorList>
    </citation>
    <scope>NUCLEOTIDE SEQUENCE [LARGE SCALE GENOMIC DNA]</scope>
    <source>
        <strain evidence="1">HYR1</strain>
    </source>
</reference>
<proteinExistence type="predicted"/>
<feature type="non-terminal residue" evidence="1">
    <location>
        <position position="1"/>
    </location>
</feature>
<name>A0A3M7QSY9_BRAPC</name>
<evidence type="ECO:0000313" key="1">
    <source>
        <dbReference type="EMBL" id="RNA14393.1"/>
    </source>
</evidence>
<accession>A0A3M7QSY9</accession>
<dbReference type="AlphaFoldDB" id="A0A3M7QSY9"/>
<evidence type="ECO:0000313" key="2">
    <source>
        <dbReference type="Proteomes" id="UP000276133"/>
    </source>
</evidence>
<gene>
    <name evidence="1" type="ORF">BpHYR1_039472</name>
</gene>
<keyword evidence="2" id="KW-1185">Reference proteome</keyword>
<comment type="caution">
    <text evidence="1">The sequence shown here is derived from an EMBL/GenBank/DDBJ whole genome shotgun (WGS) entry which is preliminary data.</text>
</comment>
<dbReference type="EMBL" id="REGN01005201">
    <property type="protein sequence ID" value="RNA14393.1"/>
    <property type="molecule type" value="Genomic_DNA"/>
</dbReference>
<organism evidence="1 2">
    <name type="scientific">Brachionus plicatilis</name>
    <name type="common">Marine rotifer</name>
    <name type="synonym">Brachionus muelleri</name>
    <dbReference type="NCBI Taxonomy" id="10195"/>
    <lineage>
        <taxon>Eukaryota</taxon>
        <taxon>Metazoa</taxon>
        <taxon>Spiralia</taxon>
        <taxon>Gnathifera</taxon>
        <taxon>Rotifera</taxon>
        <taxon>Eurotatoria</taxon>
        <taxon>Monogononta</taxon>
        <taxon>Pseudotrocha</taxon>
        <taxon>Ploima</taxon>
        <taxon>Brachionidae</taxon>
        <taxon>Brachionus</taxon>
    </lineage>
</organism>